<keyword evidence="6" id="KW-1185">Reference proteome</keyword>
<comment type="caution">
    <text evidence="5">The sequence shown here is derived from an EMBL/GenBank/DDBJ whole genome shotgun (WGS) entry which is preliminary data.</text>
</comment>
<evidence type="ECO:0000256" key="2">
    <source>
        <dbReference type="ARBA" id="ARBA00022729"/>
    </source>
</evidence>
<dbReference type="SUPFAM" id="SSF53822">
    <property type="entry name" value="Periplasmic binding protein-like I"/>
    <property type="match status" value="1"/>
</dbReference>
<evidence type="ECO:0000256" key="3">
    <source>
        <dbReference type="SAM" id="SignalP"/>
    </source>
</evidence>
<dbReference type="PANTHER" id="PTHR30483:SF37">
    <property type="entry name" value="ABC TRANSPORTER SUBSTRATE-BINDING PROTEIN"/>
    <property type="match status" value="1"/>
</dbReference>
<reference evidence="5 6" key="1">
    <citation type="submission" date="2020-08" db="EMBL/GenBank/DDBJ databases">
        <title>A Genomic Blueprint of the Chicken Gut Microbiome.</title>
        <authorList>
            <person name="Gilroy R."/>
            <person name="Ravi A."/>
            <person name="Getino M."/>
            <person name="Pursley I."/>
            <person name="Horton D.L."/>
            <person name="Alikhan N.-F."/>
            <person name="Baker D."/>
            <person name="Gharbi K."/>
            <person name="Hall N."/>
            <person name="Watson M."/>
            <person name="Adriaenssens E.M."/>
            <person name="Foster-Nyarko E."/>
            <person name="Jarju S."/>
            <person name="Secka A."/>
            <person name="Antonio M."/>
            <person name="Oren A."/>
            <person name="Chaudhuri R."/>
            <person name="La Ragione R.M."/>
            <person name="Hildebrand F."/>
            <person name="Pallen M.J."/>
        </authorList>
    </citation>
    <scope>NUCLEOTIDE SEQUENCE [LARGE SCALE GENOMIC DNA]</scope>
    <source>
        <strain evidence="5 6">Sa5YUA1</strain>
    </source>
</reference>
<dbReference type="RefSeq" id="WP_191811572.1">
    <property type="nucleotide sequence ID" value="NZ_JACSQT010000002.1"/>
</dbReference>
<dbReference type="InterPro" id="IPR028081">
    <property type="entry name" value="Leu-bd"/>
</dbReference>
<evidence type="ECO:0000256" key="1">
    <source>
        <dbReference type="ARBA" id="ARBA00010062"/>
    </source>
</evidence>
<proteinExistence type="inferred from homology"/>
<name>A0ABR8QLI5_9BACI</name>
<evidence type="ECO:0000313" key="6">
    <source>
        <dbReference type="Proteomes" id="UP000657931"/>
    </source>
</evidence>
<evidence type="ECO:0000259" key="4">
    <source>
        <dbReference type="Pfam" id="PF13458"/>
    </source>
</evidence>
<keyword evidence="2 3" id="KW-0732">Signal</keyword>
<dbReference type="Proteomes" id="UP000657931">
    <property type="component" value="Unassembled WGS sequence"/>
</dbReference>
<gene>
    <name evidence="5" type="ORF">H9655_05025</name>
</gene>
<feature type="signal peptide" evidence="3">
    <location>
        <begin position="1"/>
        <end position="24"/>
    </location>
</feature>
<dbReference type="CDD" id="cd06340">
    <property type="entry name" value="PBP1_ABC_ligand_binding-like"/>
    <property type="match status" value="1"/>
</dbReference>
<comment type="similarity">
    <text evidence="1">Belongs to the leucine-binding protein family.</text>
</comment>
<dbReference type="InterPro" id="IPR028082">
    <property type="entry name" value="Peripla_BP_I"/>
</dbReference>
<dbReference type="EMBL" id="JACSQT010000002">
    <property type="protein sequence ID" value="MBD7936381.1"/>
    <property type="molecule type" value="Genomic_DNA"/>
</dbReference>
<feature type="chain" id="PRO_5046856767" evidence="3">
    <location>
        <begin position="25"/>
        <end position="400"/>
    </location>
</feature>
<dbReference type="PANTHER" id="PTHR30483">
    <property type="entry name" value="LEUCINE-SPECIFIC-BINDING PROTEIN"/>
    <property type="match status" value="1"/>
</dbReference>
<dbReference type="PROSITE" id="PS51257">
    <property type="entry name" value="PROKAR_LIPOPROTEIN"/>
    <property type="match status" value="1"/>
</dbReference>
<accession>A0ABR8QLI5</accession>
<protein>
    <submittedName>
        <fullName evidence="5">ABC transporter substrate-binding protein</fullName>
    </submittedName>
</protein>
<sequence length="400" mass="43177">MKKIVFLMLATLFILTGCTGEAQSGDENIVKIGALHPLSGALANEGQEMRDAARLAVEEINEAGGIESLGGAKVELIEADHEGAPEKGMSEIQRLDREKVVGVIGAYSSGVTLPATQEAERAGIPFVVDIATVEEVTKRGFKYTFRVQPPASTMAANFLDYFNVLNEMSDSPLETVVLVHEDSVFGTSIASLIEKGAADHGIEVLDNIPHAATTADLSSTINKINRLKPDAVIATTYLRDGTLLVNGLNQSNFQPKAIIGVANGAFSNTSFINDETEINQYIMDVNYSINPQSNLAIEVSKRYEDQFNKHMGPNAAYSYTATKVLIDAVERAGSTDRAKIQKALSETNLTEHILPQDSIIFDESGQNANAQAVLNQIINGETKVIYPDEYKNADAVLPTK</sequence>
<dbReference type="InterPro" id="IPR051010">
    <property type="entry name" value="BCAA_transport"/>
</dbReference>
<organism evidence="5 6">
    <name type="scientific">Cytobacillus stercorigallinarum</name>
    <dbReference type="NCBI Taxonomy" id="2762240"/>
    <lineage>
        <taxon>Bacteria</taxon>
        <taxon>Bacillati</taxon>
        <taxon>Bacillota</taxon>
        <taxon>Bacilli</taxon>
        <taxon>Bacillales</taxon>
        <taxon>Bacillaceae</taxon>
        <taxon>Cytobacillus</taxon>
    </lineage>
</organism>
<feature type="domain" description="Leucine-binding protein" evidence="4">
    <location>
        <begin position="30"/>
        <end position="370"/>
    </location>
</feature>
<dbReference type="Pfam" id="PF13458">
    <property type="entry name" value="Peripla_BP_6"/>
    <property type="match status" value="1"/>
</dbReference>
<dbReference type="Gene3D" id="3.40.50.2300">
    <property type="match status" value="2"/>
</dbReference>
<evidence type="ECO:0000313" key="5">
    <source>
        <dbReference type="EMBL" id="MBD7936381.1"/>
    </source>
</evidence>